<dbReference type="GeneTree" id="ENSGT00940000154356"/>
<dbReference type="InterPro" id="IPR025398">
    <property type="entry name" value="DUF4371"/>
</dbReference>
<keyword evidence="4" id="KW-1185">Reference proteome</keyword>
<keyword evidence="1" id="KW-0175">Coiled coil</keyword>
<dbReference type="PANTHER" id="PTHR45749:SF23">
    <property type="entry name" value="ZINC FINGER MYM-TYPE PROTEIN 1-LIKE"/>
    <property type="match status" value="1"/>
</dbReference>
<name>A0A9J8D3D5_CYPCA</name>
<sequence length="474" mass="53541">MELLVRQVHLKRAAEQKLAFFKKELQSTKSKLQNALQQLEVAQAAFSCARDDVIEAGTQTGDNETEQGDNVSVEVDANINELRQPSADQPEIGGLASASSPTLHAVDIPAYTSTDPGTWGEINDEVREYWADRGPQFCQNMTADFSTSVQQYKSKKRRFSKSFFNCRLVNGENVRRDWLLYSPSKGAVYCFLCRLFGVNDKNGHSKLGCADGFNDWKHANERIADHEGSESHCKCMLVWISRTAEQGKIHNELKRQYETESQYWSEVLKRVVAVIKFISERELAFRGDDQQFGSPQNGNYLGCLELISQFDPFLREHIARFGNAGKGTPSYLSSTVCEELIDLMGDKLLSVILDKIRMAKYFSIIVDSTPDISHSDQLTFIVRYVSEDGNTEEHFLKFLHISSHTVESLFNSVISVLTENCRGQCFDNTSNMSAAYKGLQSRIREVNPLAEWVLCGTYSELSWGKCNQHPLSKL</sequence>
<proteinExistence type="predicted"/>
<evidence type="ECO:0000313" key="4">
    <source>
        <dbReference type="Proteomes" id="UP001108240"/>
    </source>
</evidence>
<dbReference type="AlphaFoldDB" id="A0A9J8D3D5"/>
<dbReference type="OMA" id="WKHANER"/>
<feature type="coiled-coil region" evidence="1">
    <location>
        <begin position="11"/>
        <end position="45"/>
    </location>
</feature>
<dbReference type="PANTHER" id="PTHR45749">
    <property type="match status" value="1"/>
</dbReference>
<evidence type="ECO:0000256" key="1">
    <source>
        <dbReference type="SAM" id="Coils"/>
    </source>
</evidence>
<reference evidence="3" key="1">
    <citation type="submission" date="2025-08" db="UniProtKB">
        <authorList>
            <consortium name="Ensembl"/>
        </authorList>
    </citation>
    <scope>IDENTIFICATION</scope>
</reference>
<organism evidence="3 4">
    <name type="scientific">Cyprinus carpio carpio</name>
    <dbReference type="NCBI Taxonomy" id="630221"/>
    <lineage>
        <taxon>Eukaryota</taxon>
        <taxon>Metazoa</taxon>
        <taxon>Chordata</taxon>
        <taxon>Craniata</taxon>
        <taxon>Vertebrata</taxon>
        <taxon>Euteleostomi</taxon>
        <taxon>Actinopterygii</taxon>
        <taxon>Neopterygii</taxon>
        <taxon>Teleostei</taxon>
        <taxon>Ostariophysi</taxon>
        <taxon>Cypriniformes</taxon>
        <taxon>Cyprinidae</taxon>
        <taxon>Cyprininae</taxon>
        <taxon>Cyprinus</taxon>
    </lineage>
</organism>
<dbReference type="InterPro" id="IPR006580">
    <property type="entry name" value="Znf_TTF"/>
</dbReference>
<dbReference type="Proteomes" id="UP001108240">
    <property type="component" value="Unplaced"/>
</dbReference>
<accession>A0A9J8D3D5</accession>
<protein>
    <recommendedName>
        <fullName evidence="2">TTF-type domain-containing protein</fullName>
    </recommendedName>
</protein>
<dbReference type="Ensembl" id="ENSCCRT00000109188.1">
    <property type="protein sequence ID" value="ENSCCRP00000176393.1"/>
    <property type="gene ID" value="ENSCCRG00000062924.1"/>
</dbReference>
<reference evidence="3" key="2">
    <citation type="submission" date="2025-09" db="UniProtKB">
        <authorList>
            <consortium name="Ensembl"/>
        </authorList>
    </citation>
    <scope>IDENTIFICATION</scope>
</reference>
<dbReference type="SMART" id="SM00597">
    <property type="entry name" value="ZnF_TTF"/>
    <property type="match status" value="1"/>
</dbReference>
<dbReference type="Pfam" id="PF14291">
    <property type="entry name" value="DUF4371"/>
    <property type="match status" value="1"/>
</dbReference>
<feature type="domain" description="TTF-type" evidence="2">
    <location>
        <begin position="155"/>
        <end position="251"/>
    </location>
</feature>
<evidence type="ECO:0000259" key="2">
    <source>
        <dbReference type="SMART" id="SM00597"/>
    </source>
</evidence>
<evidence type="ECO:0000313" key="3">
    <source>
        <dbReference type="Ensembl" id="ENSCCRP00000176393.1"/>
    </source>
</evidence>